<evidence type="ECO:0000256" key="2">
    <source>
        <dbReference type="ARBA" id="ARBA00004502"/>
    </source>
</evidence>
<protein>
    <recommendedName>
        <fullName evidence="11">Oleosin</fullName>
    </recommendedName>
</protein>
<evidence type="ECO:0000256" key="8">
    <source>
        <dbReference type="SAM" id="Phobius"/>
    </source>
</evidence>
<keyword evidence="7 8" id="KW-0472">Membrane</keyword>
<keyword evidence="4" id="KW-0551">Lipid droplet</keyword>
<comment type="caution">
    <text evidence="9">The sequence shown here is derived from an EMBL/GenBank/DDBJ whole genome shotgun (WGS) entry which is preliminary data.</text>
</comment>
<reference evidence="9" key="1">
    <citation type="journal article" date="2023" name="Plant J.">
        <title>Genome sequences and population genomics provide insights into the demographic history, inbreeding, and mutation load of two 'living fossil' tree species of Dipteronia.</title>
        <authorList>
            <person name="Feng Y."/>
            <person name="Comes H.P."/>
            <person name="Chen J."/>
            <person name="Zhu S."/>
            <person name="Lu R."/>
            <person name="Zhang X."/>
            <person name="Li P."/>
            <person name="Qiu J."/>
            <person name="Olsen K.M."/>
            <person name="Qiu Y."/>
        </authorList>
    </citation>
    <scope>NUCLEOTIDE SEQUENCE</scope>
    <source>
        <strain evidence="9">KIB01</strain>
    </source>
</reference>
<evidence type="ECO:0000256" key="4">
    <source>
        <dbReference type="ARBA" id="ARBA00022677"/>
    </source>
</evidence>
<evidence type="ECO:0000313" key="9">
    <source>
        <dbReference type="EMBL" id="KAK2640053.1"/>
    </source>
</evidence>
<keyword evidence="5 8" id="KW-0812">Transmembrane</keyword>
<dbReference type="EMBL" id="JANJYI010000008">
    <property type="protein sequence ID" value="KAK2640053.1"/>
    <property type="molecule type" value="Genomic_DNA"/>
</dbReference>
<dbReference type="AlphaFoldDB" id="A0AAD9WRU4"/>
<evidence type="ECO:0000256" key="6">
    <source>
        <dbReference type="ARBA" id="ARBA00022989"/>
    </source>
</evidence>
<gene>
    <name evidence="9" type="ORF">Ddye_027848</name>
</gene>
<evidence type="ECO:0000256" key="7">
    <source>
        <dbReference type="ARBA" id="ARBA00023136"/>
    </source>
</evidence>
<dbReference type="Pfam" id="PF01277">
    <property type="entry name" value="Oleosin"/>
    <property type="match status" value="1"/>
</dbReference>
<sequence length="129" mass="13507">MNITACCEFLTKDKTKLVLTQVINTPHLATNGQQLTTHGHGGVTGKSVVYKTLGCGGGGPFFGMLGFSLLATLTLLVCFPFMLLFSPLLLCVSLLFVGALAGFSTVGTMAVAGVSTLSWSYREVVGGVW</sequence>
<evidence type="ECO:0000256" key="5">
    <source>
        <dbReference type="ARBA" id="ARBA00022692"/>
    </source>
</evidence>
<comment type="subcellular location">
    <subcellularLocation>
        <location evidence="2">Lipid droplet</location>
    </subcellularLocation>
    <subcellularLocation>
        <location evidence="1">Membrane</location>
        <topology evidence="1">Multi-pass membrane protein</topology>
    </subcellularLocation>
</comment>
<organism evidence="9 10">
    <name type="scientific">Dipteronia dyeriana</name>
    <dbReference type="NCBI Taxonomy" id="168575"/>
    <lineage>
        <taxon>Eukaryota</taxon>
        <taxon>Viridiplantae</taxon>
        <taxon>Streptophyta</taxon>
        <taxon>Embryophyta</taxon>
        <taxon>Tracheophyta</taxon>
        <taxon>Spermatophyta</taxon>
        <taxon>Magnoliopsida</taxon>
        <taxon>eudicotyledons</taxon>
        <taxon>Gunneridae</taxon>
        <taxon>Pentapetalae</taxon>
        <taxon>rosids</taxon>
        <taxon>malvids</taxon>
        <taxon>Sapindales</taxon>
        <taxon>Sapindaceae</taxon>
        <taxon>Hippocastanoideae</taxon>
        <taxon>Acereae</taxon>
        <taxon>Dipteronia</taxon>
    </lineage>
</organism>
<keyword evidence="10" id="KW-1185">Reference proteome</keyword>
<dbReference type="GO" id="GO:0016020">
    <property type="term" value="C:membrane"/>
    <property type="evidence" value="ECO:0007669"/>
    <property type="project" value="UniProtKB-SubCell"/>
</dbReference>
<evidence type="ECO:0000256" key="3">
    <source>
        <dbReference type="ARBA" id="ARBA00010858"/>
    </source>
</evidence>
<evidence type="ECO:0000256" key="1">
    <source>
        <dbReference type="ARBA" id="ARBA00004141"/>
    </source>
</evidence>
<dbReference type="GO" id="GO:0012511">
    <property type="term" value="C:monolayer-surrounded lipid storage body"/>
    <property type="evidence" value="ECO:0007669"/>
    <property type="project" value="InterPro"/>
</dbReference>
<dbReference type="Proteomes" id="UP001280121">
    <property type="component" value="Unassembled WGS sequence"/>
</dbReference>
<keyword evidence="6 8" id="KW-1133">Transmembrane helix</keyword>
<proteinExistence type="inferred from homology"/>
<feature type="transmembrane region" description="Helical" evidence="8">
    <location>
        <begin position="88"/>
        <end position="112"/>
    </location>
</feature>
<evidence type="ECO:0000313" key="10">
    <source>
        <dbReference type="Proteomes" id="UP001280121"/>
    </source>
</evidence>
<name>A0AAD9WRU4_9ROSI</name>
<comment type="similarity">
    <text evidence="3">Belongs to the oleosin family.</text>
</comment>
<dbReference type="InterPro" id="IPR000136">
    <property type="entry name" value="Oleosin"/>
</dbReference>
<accession>A0AAD9WRU4</accession>
<dbReference type="GO" id="GO:0048608">
    <property type="term" value="P:reproductive structure development"/>
    <property type="evidence" value="ECO:0007669"/>
    <property type="project" value="UniProtKB-ARBA"/>
</dbReference>
<dbReference type="GO" id="GO:0009791">
    <property type="term" value="P:post-embryonic development"/>
    <property type="evidence" value="ECO:0007669"/>
    <property type="project" value="UniProtKB-ARBA"/>
</dbReference>
<evidence type="ECO:0008006" key="11">
    <source>
        <dbReference type="Google" id="ProtNLM"/>
    </source>
</evidence>
<feature type="transmembrane region" description="Helical" evidence="8">
    <location>
        <begin position="61"/>
        <end position="81"/>
    </location>
</feature>